<gene>
    <name evidence="1" type="ORF">HKB21_19325</name>
</gene>
<dbReference type="AlphaFoldDB" id="A0A7Y0S7S3"/>
<name>A0A7Y0S7S3_VIBPH</name>
<dbReference type="Proteomes" id="UP000555836">
    <property type="component" value="Unassembled WGS sequence"/>
</dbReference>
<evidence type="ECO:0000313" key="1">
    <source>
        <dbReference type="EMBL" id="NMU27763.1"/>
    </source>
</evidence>
<feature type="non-terminal residue" evidence="1">
    <location>
        <position position="128"/>
    </location>
</feature>
<protein>
    <submittedName>
        <fullName evidence="1">RND family transporter</fullName>
    </submittedName>
</protein>
<accession>A0A7Y0S7S3</accession>
<dbReference type="EMBL" id="JABCLD010001877">
    <property type="protein sequence ID" value="NMU27763.1"/>
    <property type="molecule type" value="Genomic_DNA"/>
</dbReference>
<comment type="caution">
    <text evidence="1">The sequence shown here is derived from an EMBL/GenBank/DDBJ whole genome shotgun (WGS) entry which is preliminary data.</text>
</comment>
<proteinExistence type="predicted"/>
<feature type="non-terminal residue" evidence="1">
    <location>
        <position position="1"/>
    </location>
</feature>
<reference evidence="1 2" key="1">
    <citation type="submission" date="2020-04" db="EMBL/GenBank/DDBJ databases">
        <title>Whole-genome sequencing of Vibrio spp. from China reveals different genetic environments of blaCTX-M-14 among diverse lineages.</title>
        <authorList>
            <person name="Zheng Z."/>
            <person name="Ye L."/>
            <person name="Chen S."/>
        </authorList>
    </citation>
    <scope>NUCLEOTIDE SEQUENCE [LARGE SCALE GENOMIC DNA]</scope>
    <source>
        <strain evidence="1 2">Vb0574</strain>
    </source>
</reference>
<organism evidence="1 2">
    <name type="scientific">Vibrio parahaemolyticus</name>
    <dbReference type="NCBI Taxonomy" id="670"/>
    <lineage>
        <taxon>Bacteria</taxon>
        <taxon>Pseudomonadati</taxon>
        <taxon>Pseudomonadota</taxon>
        <taxon>Gammaproteobacteria</taxon>
        <taxon>Vibrionales</taxon>
        <taxon>Vibrionaceae</taxon>
        <taxon>Vibrio</taxon>
    </lineage>
</organism>
<evidence type="ECO:0000313" key="2">
    <source>
        <dbReference type="Proteomes" id="UP000555836"/>
    </source>
</evidence>
<sequence length="128" mass="14422">YSVLVMLATVLLIVIATIGGKNLYFRGDYDIFFDGTNEQLLAFDEIQTTFAKSDSLALVIAPKSGTVFTPSTLSLIQQITDEAWQVPYSTRVDSLANYQHTEAFEDDLLVEDLLYSEYELTPQRIEKV</sequence>